<name>A0A9D4VWG4_PEA</name>
<keyword evidence="2" id="KW-0812">Transmembrane</keyword>
<feature type="compositionally biased region" description="Basic residues" evidence="1">
    <location>
        <begin position="21"/>
        <end position="36"/>
    </location>
</feature>
<dbReference type="EMBL" id="JAMSHJ010000007">
    <property type="protein sequence ID" value="KAI5391470.1"/>
    <property type="molecule type" value="Genomic_DNA"/>
</dbReference>
<feature type="compositionally biased region" description="Acidic residues" evidence="1">
    <location>
        <begin position="346"/>
        <end position="358"/>
    </location>
</feature>
<comment type="caution">
    <text evidence="4">The sequence shown here is derived from an EMBL/GenBank/DDBJ whole genome shotgun (WGS) entry which is preliminary data.</text>
</comment>
<evidence type="ECO:0000256" key="2">
    <source>
        <dbReference type="SAM" id="Phobius"/>
    </source>
</evidence>
<evidence type="ECO:0000313" key="5">
    <source>
        <dbReference type="Proteomes" id="UP001058974"/>
    </source>
</evidence>
<feature type="domain" description="Putative plant transposon protein" evidence="3">
    <location>
        <begin position="115"/>
        <end position="250"/>
    </location>
</feature>
<feature type="region of interest" description="Disordered" evidence="1">
    <location>
        <begin position="307"/>
        <end position="358"/>
    </location>
</feature>
<sequence length="358" mass="40271">MRGTSSRELVPFDPQIERTARKNKRRRSKQKKLTKQKMKESTSVLSTTPITETMAEKTVNGMNPKRDVTKKKQKTTGAGTSRGKNPLIRQNFSDQSNKIGIRNELGDPSARFAFSFSTKVVGRTIQFHRDAINEFFGNPLVLQEGPMCRYQESINKVPNVEEISKKIILDEREVERNPFGATIRYRREDLIPEAQVLLLFILYNIRPRSHTSTFIMDTAQLLYLIMSGKRIDVAQIIANDMGNVAESGKEFGIGTISTCPLVFIGLIMGLLIALHIQPRGKPDAGHHFMTPGEFQTHIAWPGDKPFYQGEAAGHRDENENDEEYAEAEMENEEGTSGGSKTKFDDDTVSDDDEEIGGE</sequence>
<dbReference type="AlphaFoldDB" id="A0A9D4VWG4"/>
<dbReference type="Pfam" id="PF20167">
    <property type="entry name" value="Transposase_32"/>
    <property type="match status" value="1"/>
</dbReference>
<feature type="compositionally biased region" description="Acidic residues" evidence="1">
    <location>
        <begin position="318"/>
        <end position="333"/>
    </location>
</feature>
<reference evidence="4 5" key="1">
    <citation type="journal article" date="2022" name="Nat. Genet.">
        <title>Improved pea reference genome and pan-genome highlight genomic features and evolutionary characteristics.</title>
        <authorList>
            <person name="Yang T."/>
            <person name="Liu R."/>
            <person name="Luo Y."/>
            <person name="Hu S."/>
            <person name="Wang D."/>
            <person name="Wang C."/>
            <person name="Pandey M.K."/>
            <person name="Ge S."/>
            <person name="Xu Q."/>
            <person name="Li N."/>
            <person name="Li G."/>
            <person name="Huang Y."/>
            <person name="Saxena R.K."/>
            <person name="Ji Y."/>
            <person name="Li M."/>
            <person name="Yan X."/>
            <person name="He Y."/>
            <person name="Liu Y."/>
            <person name="Wang X."/>
            <person name="Xiang C."/>
            <person name="Varshney R.K."/>
            <person name="Ding H."/>
            <person name="Gao S."/>
            <person name="Zong X."/>
        </authorList>
    </citation>
    <scope>NUCLEOTIDE SEQUENCE [LARGE SCALE GENOMIC DNA]</scope>
    <source>
        <strain evidence="4 5">cv. Zhongwan 6</strain>
    </source>
</reference>
<dbReference type="Proteomes" id="UP001058974">
    <property type="component" value="Chromosome 7"/>
</dbReference>
<keyword evidence="2" id="KW-1133">Transmembrane helix</keyword>
<organism evidence="4 5">
    <name type="scientific">Pisum sativum</name>
    <name type="common">Garden pea</name>
    <name type="synonym">Lathyrus oleraceus</name>
    <dbReference type="NCBI Taxonomy" id="3888"/>
    <lineage>
        <taxon>Eukaryota</taxon>
        <taxon>Viridiplantae</taxon>
        <taxon>Streptophyta</taxon>
        <taxon>Embryophyta</taxon>
        <taxon>Tracheophyta</taxon>
        <taxon>Spermatophyta</taxon>
        <taxon>Magnoliopsida</taxon>
        <taxon>eudicotyledons</taxon>
        <taxon>Gunneridae</taxon>
        <taxon>Pentapetalae</taxon>
        <taxon>rosids</taxon>
        <taxon>fabids</taxon>
        <taxon>Fabales</taxon>
        <taxon>Fabaceae</taxon>
        <taxon>Papilionoideae</taxon>
        <taxon>50 kb inversion clade</taxon>
        <taxon>NPAAA clade</taxon>
        <taxon>Hologalegina</taxon>
        <taxon>IRL clade</taxon>
        <taxon>Fabeae</taxon>
        <taxon>Lathyrus</taxon>
    </lineage>
</organism>
<dbReference type="InterPro" id="IPR046796">
    <property type="entry name" value="Transposase_32_dom"/>
</dbReference>
<dbReference type="Gramene" id="Psat07G0633000-T1">
    <property type="protein sequence ID" value="KAI5391470.1"/>
    <property type="gene ID" value="KIW84_076330"/>
</dbReference>
<keyword evidence="2" id="KW-0472">Membrane</keyword>
<proteinExistence type="predicted"/>
<accession>A0A9D4VWG4</accession>
<feature type="region of interest" description="Disordered" evidence="1">
    <location>
        <begin position="1"/>
        <end position="95"/>
    </location>
</feature>
<evidence type="ECO:0000313" key="4">
    <source>
        <dbReference type="EMBL" id="KAI5391470.1"/>
    </source>
</evidence>
<evidence type="ECO:0000256" key="1">
    <source>
        <dbReference type="SAM" id="MobiDB-lite"/>
    </source>
</evidence>
<evidence type="ECO:0000259" key="3">
    <source>
        <dbReference type="Pfam" id="PF20167"/>
    </source>
</evidence>
<feature type="compositionally biased region" description="Polar residues" evidence="1">
    <location>
        <begin position="41"/>
        <end position="51"/>
    </location>
</feature>
<feature type="transmembrane region" description="Helical" evidence="2">
    <location>
        <begin position="251"/>
        <end position="274"/>
    </location>
</feature>
<protein>
    <recommendedName>
        <fullName evidence="3">Putative plant transposon protein domain-containing protein</fullName>
    </recommendedName>
</protein>
<gene>
    <name evidence="4" type="ORF">KIW84_076330</name>
</gene>
<keyword evidence="5" id="KW-1185">Reference proteome</keyword>